<protein>
    <submittedName>
        <fullName evidence="6">C6 zinc finger domain protein</fullName>
    </submittedName>
</protein>
<dbReference type="GeneID" id="31011147"/>
<dbReference type="PANTHER" id="PTHR47424">
    <property type="entry name" value="REGULATORY PROTEIN GAL4"/>
    <property type="match status" value="1"/>
</dbReference>
<dbReference type="PANTHER" id="PTHR47424:SF15">
    <property type="entry name" value="ZN(II)2CYS6 TRANSCRIPTION FACTOR (EUROFUNG)"/>
    <property type="match status" value="1"/>
</dbReference>
<keyword evidence="1" id="KW-0805">Transcription regulation</keyword>
<evidence type="ECO:0000256" key="1">
    <source>
        <dbReference type="ARBA" id="ARBA00023015"/>
    </source>
</evidence>
<dbReference type="AlphaFoldDB" id="A0A1J9R3Z2"/>
<dbReference type="OrthoDB" id="5296287at2759"/>
<evidence type="ECO:0000313" key="7">
    <source>
        <dbReference type="Proteomes" id="UP000183809"/>
    </source>
</evidence>
<feature type="region of interest" description="Disordered" evidence="4">
    <location>
        <begin position="48"/>
        <end position="74"/>
    </location>
</feature>
<comment type="caution">
    <text evidence="6">The sequence shown here is derived from an EMBL/GenBank/DDBJ whole genome shotgun (WGS) entry which is preliminary data.</text>
</comment>
<dbReference type="Gene3D" id="4.10.240.10">
    <property type="entry name" value="Zn(2)-C6 fungal-type DNA-binding domain"/>
    <property type="match status" value="1"/>
</dbReference>
<dbReference type="SUPFAM" id="SSF57701">
    <property type="entry name" value="Zn2/Cys6 DNA-binding domain"/>
    <property type="match status" value="1"/>
</dbReference>
<accession>A0A1J9R3Z2</accession>
<feature type="region of interest" description="Disordered" evidence="4">
    <location>
        <begin position="169"/>
        <end position="218"/>
    </location>
</feature>
<dbReference type="SMART" id="SM00066">
    <property type="entry name" value="GAL4"/>
    <property type="match status" value="1"/>
</dbReference>
<feature type="compositionally biased region" description="Basic and acidic residues" evidence="4">
    <location>
        <begin position="191"/>
        <end position="209"/>
    </location>
</feature>
<dbReference type="InterPro" id="IPR001138">
    <property type="entry name" value="Zn2Cys6_DnaBD"/>
</dbReference>
<reference evidence="6 7" key="1">
    <citation type="submission" date="2016-10" db="EMBL/GenBank/DDBJ databases">
        <title>Proteomics and genomics reveal pathogen-plant mechanisms compatible with a hemibiotrophic lifestyle of Diplodia corticola.</title>
        <authorList>
            <person name="Fernandes I."/>
            <person name="De Jonge R."/>
            <person name="Van De Peer Y."/>
            <person name="Devreese B."/>
            <person name="Alves A."/>
            <person name="Esteves A.C."/>
        </authorList>
    </citation>
    <scope>NUCLEOTIDE SEQUENCE [LARGE SCALE GENOMIC DNA]</scope>
    <source>
        <strain evidence="6 7">CBS 112549</strain>
    </source>
</reference>
<feature type="domain" description="Zn(2)-C6 fungal-type" evidence="5">
    <location>
        <begin position="132"/>
        <end position="161"/>
    </location>
</feature>
<sequence length="584" mass="63724">MTDVPGAQRWNGAEVCTQIGNTRGGEEQFPGLWGEELGAAADYVSREGGKETGWGRRGAAGASEGSRGAGGVSGRRQIRQFRNSAQEPPLTKGANGRVSAGRYCAPVPYPPPVHVLTPARPASLRGPKISKACEECRRRKQKCNGLSPCNVCSRRNTVCSYRSFIRRRTGRTQPVPAPTPTPGPHLAQEPPRPEDRDGTATSADRESSHADSSAFSDAPPRYHIYKNIRATHVPADSPSCVLQLYYGSSSNFSFLQHLHTHLTAHDAVPRPDTHVEEVQNGNESIDVYKYQGLAFGNTPGQRETNPMFLRHELARTFLHNYLSAVHPHLPFLSTDQLCANFERLYGYGDDAKIDPSERALVIVAMAIGACPSQHDLWRKTLLAQARSEADSLLHVVNLRAVQIALLMIRSPIQSSKPRALADLRDTPIVNLLSATRTRVTCILAAPSVKHSPPACTEGAPPAGSLSGTVRNLICSGLGRPSSLSLQDIGLSQPERPSFMSAQVTLSELIRSVQHFYNHHDSSVSADLKHAHRIRNKLRTFAQTVKDDFGFALGSHLGTERDEDFVVRAVISYCKCLMPVLLLLG</sequence>
<dbReference type="GO" id="GO:0008270">
    <property type="term" value="F:zinc ion binding"/>
    <property type="evidence" value="ECO:0007669"/>
    <property type="project" value="InterPro"/>
</dbReference>
<dbReference type="GO" id="GO:0000981">
    <property type="term" value="F:DNA-binding transcription factor activity, RNA polymerase II-specific"/>
    <property type="evidence" value="ECO:0007669"/>
    <property type="project" value="InterPro"/>
</dbReference>
<dbReference type="Proteomes" id="UP000183809">
    <property type="component" value="Unassembled WGS sequence"/>
</dbReference>
<evidence type="ECO:0000256" key="3">
    <source>
        <dbReference type="ARBA" id="ARBA00023242"/>
    </source>
</evidence>
<dbReference type="InterPro" id="IPR036864">
    <property type="entry name" value="Zn2-C6_fun-type_DNA-bd_sf"/>
</dbReference>
<dbReference type="CDD" id="cd12148">
    <property type="entry name" value="fungal_TF_MHR"/>
    <property type="match status" value="1"/>
</dbReference>
<evidence type="ECO:0000259" key="5">
    <source>
        <dbReference type="PROSITE" id="PS50048"/>
    </source>
</evidence>
<dbReference type="GO" id="GO:0005634">
    <property type="term" value="C:nucleus"/>
    <property type="evidence" value="ECO:0007669"/>
    <property type="project" value="TreeGrafter"/>
</dbReference>
<dbReference type="Pfam" id="PF00172">
    <property type="entry name" value="Zn_clus"/>
    <property type="match status" value="1"/>
</dbReference>
<dbReference type="GO" id="GO:0000435">
    <property type="term" value="P:positive regulation of transcription from RNA polymerase II promoter by galactose"/>
    <property type="evidence" value="ECO:0007669"/>
    <property type="project" value="TreeGrafter"/>
</dbReference>
<organism evidence="6 7">
    <name type="scientific">Diplodia corticola</name>
    <dbReference type="NCBI Taxonomy" id="236234"/>
    <lineage>
        <taxon>Eukaryota</taxon>
        <taxon>Fungi</taxon>
        <taxon>Dikarya</taxon>
        <taxon>Ascomycota</taxon>
        <taxon>Pezizomycotina</taxon>
        <taxon>Dothideomycetes</taxon>
        <taxon>Dothideomycetes incertae sedis</taxon>
        <taxon>Botryosphaeriales</taxon>
        <taxon>Botryosphaeriaceae</taxon>
        <taxon>Diplodia</taxon>
    </lineage>
</organism>
<keyword evidence="3" id="KW-0539">Nucleus</keyword>
<gene>
    <name evidence="6" type="ORF">BKCO1_13000163</name>
</gene>
<evidence type="ECO:0000256" key="4">
    <source>
        <dbReference type="SAM" id="MobiDB-lite"/>
    </source>
</evidence>
<dbReference type="GO" id="GO:0000978">
    <property type="term" value="F:RNA polymerase II cis-regulatory region sequence-specific DNA binding"/>
    <property type="evidence" value="ECO:0007669"/>
    <property type="project" value="TreeGrafter"/>
</dbReference>
<proteinExistence type="predicted"/>
<keyword evidence="7" id="KW-1185">Reference proteome</keyword>
<dbReference type="EMBL" id="MNUE01000013">
    <property type="protein sequence ID" value="OJD36174.1"/>
    <property type="molecule type" value="Genomic_DNA"/>
</dbReference>
<evidence type="ECO:0000256" key="2">
    <source>
        <dbReference type="ARBA" id="ARBA00023163"/>
    </source>
</evidence>
<dbReference type="PROSITE" id="PS00463">
    <property type="entry name" value="ZN2_CY6_FUNGAL_1"/>
    <property type="match status" value="1"/>
</dbReference>
<dbReference type="CDD" id="cd00067">
    <property type="entry name" value="GAL4"/>
    <property type="match status" value="1"/>
</dbReference>
<dbReference type="PROSITE" id="PS50048">
    <property type="entry name" value="ZN2_CY6_FUNGAL_2"/>
    <property type="match status" value="1"/>
</dbReference>
<keyword evidence="2" id="KW-0804">Transcription</keyword>
<name>A0A1J9R3Z2_9PEZI</name>
<evidence type="ECO:0000313" key="6">
    <source>
        <dbReference type="EMBL" id="OJD36174.1"/>
    </source>
</evidence>
<dbReference type="InterPro" id="IPR051127">
    <property type="entry name" value="Fungal_SecMet_Regulators"/>
</dbReference>
<dbReference type="RefSeq" id="XP_020132434.1">
    <property type="nucleotide sequence ID" value="XM_020270888.1"/>
</dbReference>